<protein>
    <submittedName>
        <fullName evidence="1">Soluble P-type ATPase</fullName>
    </submittedName>
</protein>
<reference evidence="2" key="1">
    <citation type="submission" date="2016-11" db="EMBL/GenBank/DDBJ databases">
        <authorList>
            <person name="Varghese N."/>
            <person name="Submissions S."/>
        </authorList>
    </citation>
    <scope>NUCLEOTIDE SEQUENCE [LARGE SCALE GENOMIC DNA]</scope>
    <source>
        <strain evidence="2">DSM 15212 / CIP 107654 / DViRD3</strain>
    </source>
</reference>
<dbReference type="InterPro" id="IPR036412">
    <property type="entry name" value="HAD-like_sf"/>
</dbReference>
<dbReference type="SUPFAM" id="SSF56784">
    <property type="entry name" value="HAD-like"/>
    <property type="match status" value="1"/>
</dbReference>
<dbReference type="STRING" id="1121301.SAMN02745912_00028"/>
<sequence>MIEINIPYYKKVNIENIVFDYNGTLAVDGRLIDGLKEKLCFISKLVKVYIITADTFGTVKENFRDIDVEVKIITKENGTMDKLNFIKELGSDRTIAVGNGNNDQLMLKESVIGFCILGDEGLSTKALLSSDVVLKDIKDFFDIIINQKRIIATLRK</sequence>
<dbReference type="InterPro" id="IPR023214">
    <property type="entry name" value="HAD_sf"/>
</dbReference>
<dbReference type="OrthoDB" id="159409at2"/>
<proteinExistence type="predicted"/>
<evidence type="ECO:0000313" key="2">
    <source>
        <dbReference type="Proteomes" id="UP000184465"/>
    </source>
</evidence>
<dbReference type="CDD" id="cd01427">
    <property type="entry name" value="HAD_like"/>
    <property type="match status" value="1"/>
</dbReference>
<dbReference type="RefSeq" id="WP_073146253.1">
    <property type="nucleotide sequence ID" value="NZ_FRAG01000001.1"/>
</dbReference>
<organism evidence="1 2">
    <name type="scientific">Paramaledivibacter caminithermalis (strain DSM 15212 / CIP 107654 / DViRD3)</name>
    <name type="common">Clostridium caminithermale</name>
    <dbReference type="NCBI Taxonomy" id="1121301"/>
    <lineage>
        <taxon>Bacteria</taxon>
        <taxon>Bacillati</taxon>
        <taxon>Bacillota</taxon>
        <taxon>Clostridia</taxon>
        <taxon>Peptostreptococcales</taxon>
        <taxon>Caminicellaceae</taxon>
        <taxon>Paramaledivibacter</taxon>
    </lineage>
</organism>
<gene>
    <name evidence="1" type="ORF">SAMN02745912_00028</name>
</gene>
<dbReference type="Gene3D" id="3.40.50.1000">
    <property type="entry name" value="HAD superfamily/HAD-like"/>
    <property type="match status" value="1"/>
</dbReference>
<accession>A0A1M6JL58</accession>
<name>A0A1M6JL58_PARC5</name>
<evidence type="ECO:0000313" key="1">
    <source>
        <dbReference type="EMBL" id="SHJ47410.1"/>
    </source>
</evidence>
<keyword evidence="2" id="KW-1185">Reference proteome</keyword>
<dbReference type="EMBL" id="FRAG01000001">
    <property type="protein sequence ID" value="SHJ47410.1"/>
    <property type="molecule type" value="Genomic_DNA"/>
</dbReference>
<dbReference type="Proteomes" id="UP000184465">
    <property type="component" value="Unassembled WGS sequence"/>
</dbReference>
<dbReference type="AlphaFoldDB" id="A0A1M6JL58"/>